<reference evidence="2 3" key="1">
    <citation type="journal article" date="2013" name="J. Biotechnol.">
        <title>Establishment and interpretation of the genome sequence of the phytopathogenic fungus Rhizoctonia solani AG1-IB isolate 7/3/14.</title>
        <authorList>
            <person name="Wibberg D.W."/>
            <person name="Jelonek L.J."/>
            <person name="Rupp O.R."/>
            <person name="Hennig M.H."/>
            <person name="Eikmeyer F.E."/>
            <person name="Goesmann A.G."/>
            <person name="Hartmann A.H."/>
            <person name="Borriss R.B."/>
            <person name="Grosch R.G."/>
            <person name="Puehler A.P."/>
            <person name="Schlueter A.S."/>
        </authorList>
    </citation>
    <scope>NUCLEOTIDE SEQUENCE [LARGE SCALE GENOMIC DNA]</scope>
    <source>
        <strain evidence="3">AG1-IB / isolate 7/3/14</strain>
    </source>
</reference>
<dbReference type="Proteomes" id="UP000012065">
    <property type="component" value="Unassembled WGS sequence"/>
</dbReference>
<comment type="caution">
    <text evidence="2">The sequence shown here is derived from an EMBL/GenBank/DDBJ whole genome shotgun (WGS) entry which is preliminary data.</text>
</comment>
<dbReference type="EMBL" id="CAOJ01017909">
    <property type="protein sequence ID" value="CCO37958.1"/>
    <property type="molecule type" value="Genomic_DNA"/>
</dbReference>
<name>M5CDB6_THACB</name>
<dbReference type="AlphaFoldDB" id="M5CDB6"/>
<feature type="region of interest" description="Disordered" evidence="1">
    <location>
        <begin position="141"/>
        <end position="174"/>
    </location>
</feature>
<feature type="compositionally biased region" description="Acidic residues" evidence="1">
    <location>
        <begin position="141"/>
        <end position="157"/>
    </location>
</feature>
<accession>M5CDB6</accession>
<feature type="region of interest" description="Disordered" evidence="1">
    <location>
        <begin position="1"/>
        <end position="29"/>
    </location>
</feature>
<feature type="compositionally biased region" description="Polar residues" evidence="1">
    <location>
        <begin position="71"/>
        <end position="81"/>
    </location>
</feature>
<feature type="compositionally biased region" description="Polar residues" evidence="1">
    <location>
        <begin position="50"/>
        <end position="63"/>
    </location>
</feature>
<protein>
    <submittedName>
        <fullName evidence="2">Uncharacterized protein</fullName>
    </submittedName>
</protein>
<sequence>MARDENGQPRTKRARIDATAHGPCPYYRRQGDMQLLAKIRDHKKRFLWPQLSSPRARSPTSDNGAMPDITTFDSPRRQNAPSRGDTHEPIRSPAAPDRARRHASPPDLPRFNANDQQDHRFDVLGRNQQYVNIGVDQELLEEGGSDEDEEEEEEDTEAISKPPNDNSVRTQTSPQKTSLVWLSQFELSSEGLVCWHSCTPDYIANADNNTCQNNDCEGALFDIKILASGRRKRESRLTYPCVSIIAWLRRVFAQPGMAELPISLEEWAAHVNMDTPLGDITYGWAWRSTVGGMERIVNNRGNVEDRSIRDLPVRFSNLPYGISFSMNIGWFQSNREGNYLVGACYLVINNLPRHLRFLRKNICLALVMTGPKEPNDYALDQMLGPLIEELLELKQGGLRN</sequence>
<feature type="region of interest" description="Disordered" evidence="1">
    <location>
        <begin position="45"/>
        <end position="115"/>
    </location>
</feature>
<proteinExistence type="predicted"/>
<organism evidence="2 3">
    <name type="scientific">Thanatephorus cucumeris (strain AG1-IB / isolate 7/3/14)</name>
    <name type="common">Lettuce bottom rot fungus</name>
    <name type="synonym">Rhizoctonia solani</name>
    <dbReference type="NCBI Taxonomy" id="1108050"/>
    <lineage>
        <taxon>Eukaryota</taxon>
        <taxon>Fungi</taxon>
        <taxon>Dikarya</taxon>
        <taxon>Basidiomycota</taxon>
        <taxon>Agaricomycotina</taxon>
        <taxon>Agaricomycetes</taxon>
        <taxon>Cantharellales</taxon>
        <taxon>Ceratobasidiaceae</taxon>
        <taxon>Rhizoctonia</taxon>
        <taxon>Rhizoctonia solani AG-1</taxon>
    </lineage>
</organism>
<dbReference type="HOGENOM" id="CLU_620516_0_0_1"/>
<evidence type="ECO:0000313" key="2">
    <source>
        <dbReference type="EMBL" id="CCO37958.1"/>
    </source>
</evidence>
<evidence type="ECO:0000256" key="1">
    <source>
        <dbReference type="SAM" id="MobiDB-lite"/>
    </source>
</evidence>
<gene>
    <name evidence="2" type="ORF">BN14_12118</name>
</gene>
<feature type="compositionally biased region" description="Polar residues" evidence="1">
    <location>
        <begin position="163"/>
        <end position="174"/>
    </location>
</feature>
<evidence type="ECO:0000313" key="3">
    <source>
        <dbReference type="Proteomes" id="UP000012065"/>
    </source>
</evidence>